<feature type="transmembrane region" description="Helical" evidence="2">
    <location>
        <begin position="437"/>
        <end position="457"/>
    </location>
</feature>
<dbReference type="InterPro" id="IPR002656">
    <property type="entry name" value="Acyl_transf_3_dom"/>
</dbReference>
<dbReference type="EMBL" id="CAVMBE010000059">
    <property type="protein sequence ID" value="CAK4032220.1"/>
    <property type="molecule type" value="Genomic_DNA"/>
</dbReference>
<dbReference type="Pfam" id="PF01757">
    <property type="entry name" value="Acyl_transf_3"/>
    <property type="match status" value="1"/>
</dbReference>
<feature type="transmembrane region" description="Helical" evidence="2">
    <location>
        <begin position="355"/>
        <end position="373"/>
    </location>
</feature>
<keyword evidence="2" id="KW-0812">Transmembrane</keyword>
<feature type="transmembrane region" description="Helical" evidence="2">
    <location>
        <begin position="393"/>
        <end position="417"/>
    </location>
</feature>
<feature type="region of interest" description="Disordered" evidence="1">
    <location>
        <begin position="499"/>
        <end position="520"/>
    </location>
</feature>
<feature type="transmembrane region" description="Helical" evidence="2">
    <location>
        <begin position="279"/>
        <end position="296"/>
    </location>
</feature>
<sequence length="520" mass="59828">MTMISLITNILRQAFSPPPLLPGPEKHSLRSRIKNFFTLKTLFGYPPPPLDPSRETAWLDGLRGVAAFLVMTYHFHLTFWMPFYLETPFGGYEVKEGKKLGDPHMELWRLPFIRLWMGSGHAQVSVFFVLSGFVLSWGPLQKIQRGDLEKFAEGLGSATLRRWIRLFLPCFAVAFWECLELYFGFRTMPKEPKSNLFAQIWEYVGEQAEFANPFNVNRTPYNSLNAYDFTMWTIPYEWAGSLLVFLVLLAVCRVKSFLRRTMVLLVVAVWACVRAEWNFFLFGTGMVVASYVRFMGGFKNVGQRRWRSGIAWTGGLILSLLMAGIPEDSVFFTRPGYDWTRALTPERWMEHEGGVRFWWCWAGILFITSACHLPRVQRFFELGLMRYLGRISYMLYLTHRVVLNLLGAPLEGAIVAFFGRKEWIDGNRSGDPFGTLIIYLILMGVLLPIAILVAHWCEMLIDAPSTRFARSVDRWFTMEFDAGSPAGATEMARQEEQIELLPRDDSTLEQGEMAEEVRPP</sequence>
<feature type="transmembrane region" description="Helical" evidence="2">
    <location>
        <begin position="166"/>
        <end position="185"/>
    </location>
</feature>
<dbReference type="GO" id="GO:0016747">
    <property type="term" value="F:acyltransferase activity, transferring groups other than amino-acyl groups"/>
    <property type="evidence" value="ECO:0007669"/>
    <property type="project" value="InterPro"/>
</dbReference>
<evidence type="ECO:0000313" key="5">
    <source>
        <dbReference type="Proteomes" id="UP001296104"/>
    </source>
</evidence>
<gene>
    <name evidence="4" type="ORF">LECACI_7A007378</name>
</gene>
<reference evidence="4" key="1">
    <citation type="submission" date="2023-11" db="EMBL/GenBank/DDBJ databases">
        <authorList>
            <person name="Alioto T."/>
            <person name="Alioto T."/>
            <person name="Gomez Garrido J."/>
        </authorList>
    </citation>
    <scope>NUCLEOTIDE SEQUENCE</scope>
</reference>
<accession>A0AAI8Z3Y0</accession>
<keyword evidence="2" id="KW-0472">Membrane</keyword>
<keyword evidence="4" id="KW-0012">Acyltransferase</keyword>
<comment type="caution">
    <text evidence="4">The sequence shown here is derived from an EMBL/GenBank/DDBJ whole genome shotgun (WGS) entry which is preliminary data.</text>
</comment>
<feature type="transmembrane region" description="Helical" evidence="2">
    <location>
        <begin position="229"/>
        <end position="250"/>
    </location>
</feature>
<name>A0AAI8Z3Y0_9PEZI</name>
<evidence type="ECO:0000256" key="2">
    <source>
        <dbReference type="SAM" id="Phobius"/>
    </source>
</evidence>
<evidence type="ECO:0000256" key="1">
    <source>
        <dbReference type="SAM" id="MobiDB-lite"/>
    </source>
</evidence>
<protein>
    <submittedName>
        <fullName evidence="4">Acyltransferase, class 3</fullName>
    </submittedName>
</protein>
<organism evidence="4 5">
    <name type="scientific">Lecanosticta acicola</name>
    <dbReference type="NCBI Taxonomy" id="111012"/>
    <lineage>
        <taxon>Eukaryota</taxon>
        <taxon>Fungi</taxon>
        <taxon>Dikarya</taxon>
        <taxon>Ascomycota</taxon>
        <taxon>Pezizomycotina</taxon>
        <taxon>Dothideomycetes</taxon>
        <taxon>Dothideomycetidae</taxon>
        <taxon>Mycosphaerellales</taxon>
        <taxon>Mycosphaerellaceae</taxon>
        <taxon>Lecanosticta</taxon>
    </lineage>
</organism>
<dbReference type="Proteomes" id="UP001296104">
    <property type="component" value="Unassembled WGS sequence"/>
</dbReference>
<dbReference type="InterPro" id="IPR050879">
    <property type="entry name" value="Acyltransferase_3"/>
</dbReference>
<evidence type="ECO:0000259" key="3">
    <source>
        <dbReference type="Pfam" id="PF01757"/>
    </source>
</evidence>
<feature type="transmembrane region" description="Helical" evidence="2">
    <location>
        <begin position="113"/>
        <end position="135"/>
    </location>
</feature>
<feature type="transmembrane region" description="Helical" evidence="2">
    <location>
        <begin position="257"/>
        <end position="273"/>
    </location>
</feature>
<dbReference type="PANTHER" id="PTHR23028">
    <property type="entry name" value="ACETYLTRANSFERASE"/>
    <property type="match status" value="1"/>
</dbReference>
<feature type="domain" description="Acyltransferase 3" evidence="3">
    <location>
        <begin position="57"/>
        <end position="454"/>
    </location>
</feature>
<keyword evidence="4" id="KW-0808">Transferase</keyword>
<evidence type="ECO:0000313" key="4">
    <source>
        <dbReference type="EMBL" id="CAK4032220.1"/>
    </source>
</evidence>
<feature type="transmembrane region" description="Helical" evidence="2">
    <location>
        <begin position="308"/>
        <end position="325"/>
    </location>
</feature>
<keyword evidence="2" id="KW-1133">Transmembrane helix</keyword>
<keyword evidence="5" id="KW-1185">Reference proteome</keyword>
<proteinExistence type="predicted"/>
<dbReference type="PANTHER" id="PTHR23028:SF134">
    <property type="entry name" value="PUTATIVE (AFU_ORTHOLOGUE AFUA_4G08520)-RELATED"/>
    <property type="match status" value="1"/>
</dbReference>
<dbReference type="AlphaFoldDB" id="A0AAI8Z3Y0"/>
<feature type="transmembrane region" description="Helical" evidence="2">
    <location>
        <begin position="64"/>
        <end position="85"/>
    </location>
</feature>